<evidence type="ECO:0000313" key="3">
    <source>
        <dbReference type="Proteomes" id="UP000824782"/>
    </source>
</evidence>
<reference evidence="2" key="1">
    <citation type="thesis" date="2020" institute="ProQuest LLC" country="789 East Eisenhower Parkway, Ann Arbor, MI, USA">
        <title>Comparative Genomics and Chromosome Evolution.</title>
        <authorList>
            <person name="Mudd A.B."/>
        </authorList>
    </citation>
    <scope>NUCLEOTIDE SEQUENCE</scope>
    <source>
        <strain evidence="2">237g6f4</strain>
        <tissue evidence="2">Blood</tissue>
    </source>
</reference>
<keyword evidence="1" id="KW-0472">Membrane</keyword>
<organism evidence="2 3">
    <name type="scientific">Engystomops pustulosus</name>
    <name type="common">Tungara frog</name>
    <name type="synonym">Physalaemus pustulosus</name>
    <dbReference type="NCBI Taxonomy" id="76066"/>
    <lineage>
        <taxon>Eukaryota</taxon>
        <taxon>Metazoa</taxon>
        <taxon>Chordata</taxon>
        <taxon>Craniata</taxon>
        <taxon>Vertebrata</taxon>
        <taxon>Euteleostomi</taxon>
        <taxon>Amphibia</taxon>
        <taxon>Batrachia</taxon>
        <taxon>Anura</taxon>
        <taxon>Neobatrachia</taxon>
        <taxon>Hyloidea</taxon>
        <taxon>Leptodactylidae</taxon>
        <taxon>Leiuperinae</taxon>
        <taxon>Engystomops</taxon>
    </lineage>
</organism>
<accession>A0AAV6Z2S4</accession>
<sequence length="89" mass="9949">MLFSLYANEAQDIQGYHKRALAGGDMLHGIVSHVCLGGFGNAPESWNLICIRLAIGAALLIHILLYYLTLLEASTQREWFELGKMSRKQ</sequence>
<name>A0AAV6Z2S4_ENGPU</name>
<keyword evidence="1" id="KW-0812">Transmembrane</keyword>
<comment type="caution">
    <text evidence="2">The sequence shown here is derived from an EMBL/GenBank/DDBJ whole genome shotgun (WGS) entry which is preliminary data.</text>
</comment>
<proteinExistence type="predicted"/>
<feature type="transmembrane region" description="Helical" evidence="1">
    <location>
        <begin position="46"/>
        <end position="68"/>
    </location>
</feature>
<gene>
    <name evidence="2" type="ORF">GDO81_028437</name>
</gene>
<keyword evidence="1" id="KW-1133">Transmembrane helix</keyword>
<evidence type="ECO:0000313" key="2">
    <source>
        <dbReference type="EMBL" id="KAG8541694.1"/>
    </source>
</evidence>
<evidence type="ECO:0000256" key="1">
    <source>
        <dbReference type="SAM" id="Phobius"/>
    </source>
</evidence>
<dbReference type="EMBL" id="WNYA01006849">
    <property type="protein sequence ID" value="KAG8541694.1"/>
    <property type="molecule type" value="Genomic_DNA"/>
</dbReference>
<keyword evidence="3" id="KW-1185">Reference proteome</keyword>
<dbReference type="Proteomes" id="UP000824782">
    <property type="component" value="Unassembled WGS sequence"/>
</dbReference>
<dbReference type="AlphaFoldDB" id="A0AAV6Z2S4"/>
<protein>
    <submittedName>
        <fullName evidence="2">Uncharacterized protein</fullName>
    </submittedName>
</protein>